<name>A0A1W6YRM1_9BORD</name>
<keyword evidence="1" id="KW-0119">Carbohydrate metabolism</keyword>
<dbReference type="AlphaFoldDB" id="A0A1W6YRM1"/>
<dbReference type="KEGG" id="bgv:CAL12_24725"/>
<dbReference type="Proteomes" id="UP000194151">
    <property type="component" value="Chromosome"/>
</dbReference>
<comment type="function">
    <text evidence="1">Catalyzes the specific phosphorylation of 1,6-anhydro-N-acetylmuramic acid (anhMurNAc) with the simultaneous cleavage of the 1,6-anhydro ring, generating MurNAc-6-P. Is required for the utilization of anhMurNAc either imported from the medium or derived from its own cell wall murein, and thus plays a role in cell wall recycling.</text>
</comment>
<keyword evidence="1" id="KW-0547">Nucleotide-binding</keyword>
<dbReference type="STRING" id="1416806.CAL12_24725"/>
<evidence type="ECO:0000313" key="2">
    <source>
        <dbReference type="EMBL" id="ARP83697.1"/>
    </source>
</evidence>
<dbReference type="InterPro" id="IPR005338">
    <property type="entry name" value="Anhydro_N_Ac-Mur_kinase"/>
</dbReference>
<reference evidence="2 3" key="1">
    <citation type="submission" date="2017-05" db="EMBL/GenBank/DDBJ databases">
        <title>Complete and WGS of Bordetella genogroups.</title>
        <authorList>
            <person name="Spilker T."/>
            <person name="LiPuma J."/>
        </authorList>
    </citation>
    <scope>NUCLEOTIDE SEQUENCE [LARGE SCALE GENOMIC DNA]</scope>
    <source>
        <strain evidence="2 3">AU19157</strain>
    </source>
</reference>
<keyword evidence="1 2" id="KW-0418">Kinase</keyword>
<dbReference type="Pfam" id="PF03702">
    <property type="entry name" value="AnmK"/>
    <property type="match status" value="1"/>
</dbReference>
<dbReference type="Gene3D" id="3.30.420.40">
    <property type="match status" value="2"/>
</dbReference>
<dbReference type="GO" id="GO:0016773">
    <property type="term" value="F:phosphotransferase activity, alcohol group as acceptor"/>
    <property type="evidence" value="ECO:0007669"/>
    <property type="project" value="UniProtKB-UniRule"/>
</dbReference>
<dbReference type="InterPro" id="IPR043129">
    <property type="entry name" value="ATPase_NBD"/>
</dbReference>
<dbReference type="PANTHER" id="PTHR30605">
    <property type="entry name" value="ANHYDRO-N-ACETYLMURAMIC ACID KINASE"/>
    <property type="match status" value="1"/>
</dbReference>
<feature type="binding site" evidence="1">
    <location>
        <begin position="14"/>
        <end position="21"/>
    </location>
    <ligand>
        <name>ATP</name>
        <dbReference type="ChEBI" id="CHEBI:30616"/>
    </ligand>
</feature>
<dbReference type="RefSeq" id="WP_086067024.1">
    <property type="nucleotide sequence ID" value="NZ_CP021108.1"/>
</dbReference>
<keyword evidence="3" id="KW-1185">Reference proteome</keyword>
<keyword evidence="1" id="KW-0067">ATP-binding</keyword>
<dbReference type="CDD" id="cd24050">
    <property type="entry name" value="ASKHA_NBD_ANMK"/>
    <property type="match status" value="1"/>
</dbReference>
<dbReference type="OrthoDB" id="9763949at2"/>
<dbReference type="UniPathway" id="UPA00544"/>
<comment type="catalytic activity">
    <reaction evidence="1">
        <text>1,6-anhydro-N-acetyl-beta-muramate + ATP + H2O = N-acetyl-D-muramate 6-phosphate + ADP + H(+)</text>
        <dbReference type="Rhea" id="RHEA:24952"/>
        <dbReference type="ChEBI" id="CHEBI:15377"/>
        <dbReference type="ChEBI" id="CHEBI:15378"/>
        <dbReference type="ChEBI" id="CHEBI:30616"/>
        <dbReference type="ChEBI" id="CHEBI:58690"/>
        <dbReference type="ChEBI" id="CHEBI:58722"/>
        <dbReference type="ChEBI" id="CHEBI:456216"/>
        <dbReference type="EC" id="2.7.1.170"/>
    </reaction>
</comment>
<dbReference type="NCBIfam" id="NF007139">
    <property type="entry name" value="PRK09585.1-3"/>
    <property type="match status" value="1"/>
</dbReference>
<sequence>MTTAGDLYIGLMSGTSTDGVDGVLARIAPHGRPDVLAEASLPMPDDLRAALLALNAAGQDELERAARASIALAECYAQTTQRLLSATGHTPADITAIGAHGQTVRHRPELGYTIQLNAPALLAERTGIAVVADFRTRDVAAGGQGAPLVPAFHAAIFAADVPRAVLNLGGIANVTLLAPGRPVTGFDTGPANMLLDEWCRRHTGQHFDDDGAYAAAGRVDANILEYLLASEPWLAKRPPKSTGRDLFNADWLDTRLNAWAGYCRMLTPQDIQATLQRFTARTVAQAIEREAPDTQEVLVCGGGARNSALMRDLAECLGRPVATTDTHGVPAQSMEALAFAWLAHAHVHRIAAGLPEVTGASGPRVLGAMYPA</sequence>
<comment type="pathway">
    <text evidence="1">Amino-sugar metabolism; 1,6-anhydro-N-acetylmuramate degradation.</text>
</comment>
<protein>
    <recommendedName>
        <fullName evidence="1">Anhydro-N-acetylmuramic acid kinase</fullName>
        <ecNumber evidence="1">2.7.1.170</ecNumber>
    </recommendedName>
    <alternativeName>
        <fullName evidence="1">AnhMurNAc kinase</fullName>
    </alternativeName>
</protein>
<gene>
    <name evidence="1" type="primary">anmK</name>
    <name evidence="2" type="ORF">CAL12_24725</name>
</gene>
<organism evidence="2 3">
    <name type="scientific">Bordetella genomosp. 8</name>
    <dbReference type="NCBI Taxonomy" id="1416806"/>
    <lineage>
        <taxon>Bacteria</taxon>
        <taxon>Pseudomonadati</taxon>
        <taxon>Pseudomonadota</taxon>
        <taxon>Betaproteobacteria</taxon>
        <taxon>Burkholderiales</taxon>
        <taxon>Alcaligenaceae</taxon>
        <taxon>Bordetella</taxon>
    </lineage>
</organism>
<dbReference type="EMBL" id="CP021108">
    <property type="protein sequence ID" value="ARP83697.1"/>
    <property type="molecule type" value="Genomic_DNA"/>
</dbReference>
<evidence type="ECO:0000256" key="1">
    <source>
        <dbReference type="HAMAP-Rule" id="MF_01270"/>
    </source>
</evidence>
<dbReference type="HAMAP" id="MF_01270">
    <property type="entry name" value="AnhMurNAc_kinase"/>
    <property type="match status" value="1"/>
</dbReference>
<dbReference type="GO" id="GO:0006040">
    <property type="term" value="P:amino sugar metabolic process"/>
    <property type="evidence" value="ECO:0007669"/>
    <property type="project" value="InterPro"/>
</dbReference>
<dbReference type="UniPathway" id="UPA00343"/>
<evidence type="ECO:0000313" key="3">
    <source>
        <dbReference type="Proteomes" id="UP000194151"/>
    </source>
</evidence>
<accession>A0A1W6YRM1</accession>
<dbReference type="GO" id="GO:0009254">
    <property type="term" value="P:peptidoglycan turnover"/>
    <property type="evidence" value="ECO:0007669"/>
    <property type="project" value="UniProtKB-UniRule"/>
</dbReference>
<dbReference type="GO" id="GO:0016301">
    <property type="term" value="F:kinase activity"/>
    <property type="evidence" value="ECO:0007669"/>
    <property type="project" value="UniProtKB-KW"/>
</dbReference>
<comment type="similarity">
    <text evidence="1">Belongs to the anhydro-N-acetylmuramic acid kinase family.</text>
</comment>
<dbReference type="SUPFAM" id="SSF53067">
    <property type="entry name" value="Actin-like ATPase domain"/>
    <property type="match status" value="1"/>
</dbReference>
<comment type="pathway">
    <text evidence="1">Cell wall biogenesis; peptidoglycan recycling.</text>
</comment>
<dbReference type="EC" id="2.7.1.170" evidence="1"/>
<dbReference type="GO" id="GO:0097175">
    <property type="term" value="P:1,6-anhydro-N-acetyl-beta-muramic acid catabolic process"/>
    <property type="evidence" value="ECO:0007669"/>
    <property type="project" value="UniProtKB-UniRule"/>
</dbReference>
<keyword evidence="1" id="KW-0808">Transferase</keyword>
<dbReference type="GO" id="GO:0005524">
    <property type="term" value="F:ATP binding"/>
    <property type="evidence" value="ECO:0007669"/>
    <property type="project" value="UniProtKB-UniRule"/>
</dbReference>
<proteinExistence type="inferred from homology"/>
<dbReference type="PANTHER" id="PTHR30605:SF0">
    <property type="entry name" value="ANHYDRO-N-ACETYLMURAMIC ACID KINASE"/>
    <property type="match status" value="1"/>
</dbReference>